<dbReference type="Gene3D" id="3.90.1200.10">
    <property type="match status" value="1"/>
</dbReference>
<feature type="domain" description="Aminoglycoside phosphotransferase" evidence="1">
    <location>
        <begin position="3"/>
        <end position="36"/>
    </location>
</feature>
<dbReference type="InterPro" id="IPR011009">
    <property type="entry name" value="Kinase-like_dom_sf"/>
</dbReference>
<gene>
    <name evidence="2" type="ORF">J42TS3_26620</name>
</gene>
<evidence type="ECO:0000259" key="1">
    <source>
        <dbReference type="Pfam" id="PF01636"/>
    </source>
</evidence>
<organism evidence="2 3">
    <name type="scientific">Paenibacillus vini</name>
    <dbReference type="NCBI Taxonomy" id="1476024"/>
    <lineage>
        <taxon>Bacteria</taxon>
        <taxon>Bacillati</taxon>
        <taxon>Bacillota</taxon>
        <taxon>Bacilli</taxon>
        <taxon>Bacillales</taxon>
        <taxon>Paenibacillaceae</taxon>
        <taxon>Paenibacillus</taxon>
    </lineage>
</organism>
<dbReference type="InterPro" id="IPR002575">
    <property type="entry name" value="Aminoglycoside_PTrfase"/>
</dbReference>
<name>A0ABQ4MCA5_9BACL</name>
<dbReference type="Pfam" id="PF01636">
    <property type="entry name" value="APH"/>
    <property type="match status" value="1"/>
</dbReference>
<accession>A0ABQ4MCA5</accession>
<evidence type="ECO:0000313" key="3">
    <source>
        <dbReference type="Proteomes" id="UP000679992"/>
    </source>
</evidence>
<proteinExistence type="predicted"/>
<evidence type="ECO:0000313" key="2">
    <source>
        <dbReference type="EMBL" id="GIP53627.1"/>
    </source>
</evidence>
<dbReference type="RefSeq" id="WP_306434224.1">
    <property type="nucleotide sequence ID" value="NZ_BOSL01000007.1"/>
</dbReference>
<dbReference type="Proteomes" id="UP000679992">
    <property type="component" value="Unassembled WGS sequence"/>
</dbReference>
<dbReference type="EMBL" id="BOSL01000007">
    <property type="protein sequence ID" value="GIP53627.1"/>
    <property type="molecule type" value="Genomic_DNA"/>
</dbReference>
<comment type="caution">
    <text evidence="2">The sequence shown here is derived from an EMBL/GenBank/DDBJ whole genome shotgun (WGS) entry which is preliminary data.</text>
</comment>
<sequence length="136" mass="15804">MYNIVFNNKMPAGIIDFDMAGPGPRLWDIAYTLYTSVPLAEFSPDHHNRAIVSYDRESHASERKRRIGLFFSSYGMEVPADLKDWVITRIKFMCTTLSDRAEAGDSAFIKLVEDGHLAHYEKEIIFLEKHFDDWRK</sequence>
<reference evidence="2 3" key="1">
    <citation type="submission" date="2021-03" db="EMBL/GenBank/DDBJ databases">
        <title>Antimicrobial resistance genes in bacteria isolated from Japanese honey, and their potential for conferring macrolide and lincosamide resistance in the American foulbrood pathogen Paenibacillus larvae.</title>
        <authorList>
            <person name="Okamoto M."/>
            <person name="Kumagai M."/>
            <person name="Kanamori H."/>
            <person name="Takamatsu D."/>
        </authorList>
    </citation>
    <scope>NUCLEOTIDE SEQUENCE [LARGE SCALE GENOMIC DNA]</scope>
    <source>
        <strain evidence="2 3">J42TS3</strain>
    </source>
</reference>
<protein>
    <recommendedName>
        <fullName evidence="1">Aminoglycoside phosphotransferase domain-containing protein</fullName>
    </recommendedName>
</protein>
<dbReference type="SUPFAM" id="SSF56112">
    <property type="entry name" value="Protein kinase-like (PK-like)"/>
    <property type="match status" value="1"/>
</dbReference>
<keyword evidence="3" id="KW-1185">Reference proteome</keyword>